<dbReference type="STRING" id="188906.SAMN04488526_2666"/>
<feature type="transmembrane region" description="Helical" evidence="1">
    <location>
        <begin position="118"/>
        <end position="145"/>
    </location>
</feature>
<dbReference type="EMBL" id="FNZQ01000005">
    <property type="protein sequence ID" value="SEL43439.1"/>
    <property type="molecule type" value="Genomic_DNA"/>
</dbReference>
<name>A0A1H7Q6J4_9RHOB</name>
<dbReference type="Proteomes" id="UP000199283">
    <property type="component" value="Unassembled WGS sequence"/>
</dbReference>
<sequence length="150" mass="15676">MNLSNGKGDRIFGVVVVLVAVAYGVAALQFKQGFIVDPVGPKTFPLIVAGVSVVCGLMLIVKPDPDPEFPPLRTVGTLLMAMLTLVAYAYAIKPLGFLIPTAIAAAILSYQIDPRAKFAVAAGLGLSGGLYVLFKFVLGLGLLGVPKGWF</sequence>
<keyword evidence="1" id="KW-0812">Transmembrane</keyword>
<organism evidence="3 4">
    <name type="scientific">Jannaschia helgolandensis</name>
    <dbReference type="NCBI Taxonomy" id="188906"/>
    <lineage>
        <taxon>Bacteria</taxon>
        <taxon>Pseudomonadati</taxon>
        <taxon>Pseudomonadota</taxon>
        <taxon>Alphaproteobacteria</taxon>
        <taxon>Rhodobacterales</taxon>
        <taxon>Roseobacteraceae</taxon>
        <taxon>Jannaschia</taxon>
    </lineage>
</organism>
<evidence type="ECO:0000256" key="1">
    <source>
        <dbReference type="SAM" id="Phobius"/>
    </source>
</evidence>
<dbReference type="RefSeq" id="WP_092763530.1">
    <property type="nucleotide sequence ID" value="NZ_CAXBJT010000032.1"/>
</dbReference>
<keyword evidence="4" id="KW-1185">Reference proteome</keyword>
<evidence type="ECO:0000313" key="3">
    <source>
        <dbReference type="EMBL" id="SEL43439.1"/>
    </source>
</evidence>
<dbReference type="Pfam" id="PF07331">
    <property type="entry name" value="TctB"/>
    <property type="match status" value="1"/>
</dbReference>
<dbReference type="InterPro" id="IPR009936">
    <property type="entry name" value="DUF1468"/>
</dbReference>
<dbReference type="OrthoDB" id="5519430at2"/>
<evidence type="ECO:0000259" key="2">
    <source>
        <dbReference type="Pfam" id="PF07331"/>
    </source>
</evidence>
<accession>A0A1H7Q6J4</accession>
<dbReference type="AlphaFoldDB" id="A0A1H7Q6J4"/>
<gene>
    <name evidence="3" type="ORF">SAMN04488526_2666</name>
</gene>
<evidence type="ECO:0000313" key="4">
    <source>
        <dbReference type="Proteomes" id="UP000199283"/>
    </source>
</evidence>
<feature type="transmembrane region" description="Helical" evidence="1">
    <location>
        <begin position="72"/>
        <end position="90"/>
    </location>
</feature>
<keyword evidence="1" id="KW-1133">Transmembrane helix</keyword>
<reference evidence="3 4" key="1">
    <citation type="submission" date="2016-10" db="EMBL/GenBank/DDBJ databases">
        <authorList>
            <person name="de Groot N.N."/>
        </authorList>
    </citation>
    <scope>NUCLEOTIDE SEQUENCE [LARGE SCALE GENOMIC DNA]</scope>
    <source>
        <strain evidence="3 4">DSM 14858</strain>
    </source>
</reference>
<feature type="domain" description="DUF1468" evidence="2">
    <location>
        <begin position="11"/>
        <end position="141"/>
    </location>
</feature>
<proteinExistence type="predicted"/>
<protein>
    <submittedName>
        <fullName evidence="3">Putative tricarboxylic transport membrane protein</fullName>
    </submittedName>
</protein>
<keyword evidence="1" id="KW-0472">Membrane</keyword>
<feature type="transmembrane region" description="Helical" evidence="1">
    <location>
        <begin position="12"/>
        <end position="30"/>
    </location>
</feature>
<feature type="transmembrane region" description="Helical" evidence="1">
    <location>
        <begin position="42"/>
        <end position="60"/>
    </location>
</feature>